<feature type="transmembrane region" description="Helical" evidence="2">
    <location>
        <begin position="393"/>
        <end position="409"/>
    </location>
</feature>
<organism evidence="3 4">
    <name type="scientific">Actinomadura barringtoniae</name>
    <dbReference type="NCBI Taxonomy" id="1427535"/>
    <lineage>
        <taxon>Bacteria</taxon>
        <taxon>Bacillati</taxon>
        <taxon>Actinomycetota</taxon>
        <taxon>Actinomycetes</taxon>
        <taxon>Streptosporangiales</taxon>
        <taxon>Thermomonosporaceae</taxon>
        <taxon>Actinomadura</taxon>
    </lineage>
</organism>
<dbReference type="EMBL" id="JAGEOJ010000004">
    <property type="protein sequence ID" value="MBO2447418.1"/>
    <property type="molecule type" value="Genomic_DNA"/>
</dbReference>
<dbReference type="Proteomes" id="UP000669179">
    <property type="component" value="Unassembled WGS sequence"/>
</dbReference>
<proteinExistence type="predicted"/>
<feature type="transmembrane region" description="Helical" evidence="2">
    <location>
        <begin position="308"/>
        <end position="329"/>
    </location>
</feature>
<evidence type="ECO:0000256" key="1">
    <source>
        <dbReference type="SAM" id="MobiDB-lite"/>
    </source>
</evidence>
<protein>
    <submittedName>
        <fullName evidence="3">Uncharacterized protein</fullName>
    </submittedName>
</protein>
<keyword evidence="2" id="KW-0812">Transmembrane</keyword>
<keyword evidence="2" id="KW-1133">Transmembrane helix</keyword>
<accession>A0A939P846</accession>
<feature type="compositionally biased region" description="Low complexity" evidence="1">
    <location>
        <begin position="12"/>
        <end position="27"/>
    </location>
</feature>
<dbReference type="AlphaFoldDB" id="A0A939P846"/>
<evidence type="ECO:0000313" key="3">
    <source>
        <dbReference type="EMBL" id="MBO2447418.1"/>
    </source>
</evidence>
<gene>
    <name evidence="3" type="ORF">J4573_10000</name>
</gene>
<comment type="caution">
    <text evidence="3">The sequence shown here is derived from an EMBL/GenBank/DDBJ whole genome shotgun (WGS) entry which is preliminary data.</text>
</comment>
<evidence type="ECO:0000256" key="2">
    <source>
        <dbReference type="SAM" id="Phobius"/>
    </source>
</evidence>
<feature type="transmembrane region" description="Helical" evidence="2">
    <location>
        <begin position="95"/>
        <end position="116"/>
    </location>
</feature>
<feature type="transmembrane region" description="Helical" evidence="2">
    <location>
        <begin position="341"/>
        <end position="359"/>
    </location>
</feature>
<keyword evidence="2" id="KW-0472">Membrane</keyword>
<sequence length="496" mass="53715">MTSGEVNAGANAESPSPESSSTESTPSKSPPTESPSAESPSAESPPSEGASEESPSAATTERTELDRLRAEVATLQGRLDTRERRQSRWISVRRVIAAILVALAGFGVVCSTIGVWGARTTLRTDRWVETVGPLPRDPAVAAAVSQYLTDEIFTSLNVEQRLAQALPPKAAFLSGAVTGPVHDYVRTTIQKFMQTEQFQQQWEAANRFAHSRILAILENKSQTVSVEGSTVTLNLLPIVNNLLVMLEGRLPTLFGKKLDLPALSSGEIPPNLKQRIESTLGVTLPANFAQIKLYNRHKLSQVQEAVLLFKRGVVLLVAGTILALGLAIWISPGRRRTILQFGVWLAIATLVLSNVLRALRDHLLALVPDGVYRQGASAAIHHALTDLRVWGDWLLWIGIVLAVLAYLVGPGRLPVWLRKQVVNGAKWTATTTERVATSSELRQWVAAHTDVLRIAGVVVAAVLALLVSSWTGLLVIVVLLALYELAVWLPARQSSA</sequence>
<keyword evidence="4" id="KW-1185">Reference proteome</keyword>
<feature type="region of interest" description="Disordered" evidence="1">
    <location>
        <begin position="1"/>
        <end position="66"/>
    </location>
</feature>
<reference evidence="3" key="1">
    <citation type="submission" date="2021-03" db="EMBL/GenBank/DDBJ databases">
        <authorList>
            <person name="Kanchanasin P."/>
            <person name="Saeng-In P."/>
            <person name="Phongsopitanun W."/>
            <person name="Yuki M."/>
            <person name="Kudo T."/>
            <person name="Ohkuma M."/>
            <person name="Tanasupawat S."/>
        </authorList>
    </citation>
    <scope>NUCLEOTIDE SEQUENCE</scope>
    <source>
        <strain evidence="3">GKU 128</strain>
    </source>
</reference>
<dbReference type="RefSeq" id="WP_208255073.1">
    <property type="nucleotide sequence ID" value="NZ_JAGEOJ010000004.1"/>
</dbReference>
<evidence type="ECO:0000313" key="4">
    <source>
        <dbReference type="Proteomes" id="UP000669179"/>
    </source>
</evidence>
<name>A0A939P846_9ACTN</name>
<feature type="compositionally biased region" description="Low complexity" evidence="1">
    <location>
        <begin position="34"/>
        <end position="60"/>
    </location>
</feature>